<gene>
    <name evidence="10" type="ORF">GSY69_03930</name>
</gene>
<dbReference type="PANTHER" id="PTHR42703">
    <property type="entry name" value="NADH DEHYDROGENASE"/>
    <property type="match status" value="1"/>
</dbReference>
<feature type="domain" description="NADH:quinone oxidoreductase/Mrp antiporter transmembrane" evidence="9">
    <location>
        <begin position="125"/>
        <end position="418"/>
    </location>
</feature>
<dbReference type="GO" id="GO:0008137">
    <property type="term" value="F:NADH dehydrogenase (ubiquinone) activity"/>
    <property type="evidence" value="ECO:0007669"/>
    <property type="project" value="InterPro"/>
</dbReference>
<feature type="transmembrane region" description="Helical" evidence="8">
    <location>
        <begin position="296"/>
        <end position="318"/>
    </location>
</feature>
<dbReference type="InterPro" id="IPR003918">
    <property type="entry name" value="NADH_UbQ_OxRdtase"/>
</dbReference>
<evidence type="ECO:0000256" key="6">
    <source>
        <dbReference type="ARBA" id="ARBA00023136"/>
    </source>
</evidence>
<feature type="transmembrane region" description="Helical" evidence="8">
    <location>
        <begin position="404"/>
        <end position="422"/>
    </location>
</feature>
<evidence type="ECO:0000313" key="10">
    <source>
        <dbReference type="EMBL" id="MYM19141.1"/>
    </source>
</evidence>
<dbReference type="PANTHER" id="PTHR42703:SF1">
    <property type="entry name" value="NA(+)_H(+) ANTIPORTER SUBUNIT D1"/>
    <property type="match status" value="1"/>
</dbReference>
<feature type="transmembrane region" description="Helical" evidence="8">
    <location>
        <begin position="202"/>
        <end position="227"/>
    </location>
</feature>
<evidence type="ECO:0000256" key="2">
    <source>
        <dbReference type="ARBA" id="ARBA00005346"/>
    </source>
</evidence>
<keyword evidence="6 8" id="KW-0472">Membrane</keyword>
<organism evidence="10 11">
    <name type="scientific">Brevibacterium rongguiense</name>
    <dbReference type="NCBI Taxonomy" id="2695267"/>
    <lineage>
        <taxon>Bacteria</taxon>
        <taxon>Bacillati</taxon>
        <taxon>Actinomycetota</taxon>
        <taxon>Actinomycetes</taxon>
        <taxon>Micrococcales</taxon>
        <taxon>Brevibacteriaceae</taxon>
        <taxon>Brevibacterium</taxon>
    </lineage>
</organism>
<dbReference type="RefSeq" id="WP_160952575.1">
    <property type="nucleotide sequence ID" value="NZ_WWEQ01000010.1"/>
</dbReference>
<feature type="transmembrane region" description="Helical" evidence="8">
    <location>
        <begin position="365"/>
        <end position="384"/>
    </location>
</feature>
<evidence type="ECO:0000256" key="3">
    <source>
        <dbReference type="ARBA" id="ARBA00022475"/>
    </source>
</evidence>
<keyword evidence="5 8" id="KW-1133">Transmembrane helix</keyword>
<comment type="similarity">
    <text evidence="2">Belongs to the CPA3 antiporters (TC 2.A.63) subunit D family.</text>
</comment>
<dbReference type="InterPro" id="IPR001750">
    <property type="entry name" value="ND/Mrp_TM"/>
</dbReference>
<reference evidence="10 11" key="1">
    <citation type="submission" date="2020-01" db="EMBL/GenBank/DDBJ databases">
        <authorList>
            <person name="Deng T."/>
        </authorList>
    </citation>
    <scope>NUCLEOTIDE SEQUENCE [LARGE SCALE GENOMIC DNA]</scope>
    <source>
        <strain evidence="10 11">5221</strain>
    </source>
</reference>
<feature type="transmembrane region" description="Helical" evidence="8">
    <location>
        <begin position="160"/>
        <end position="182"/>
    </location>
</feature>
<dbReference type="Pfam" id="PF00361">
    <property type="entry name" value="Proton_antipo_M"/>
    <property type="match status" value="1"/>
</dbReference>
<feature type="transmembrane region" description="Helical" evidence="8">
    <location>
        <begin position="270"/>
        <end position="289"/>
    </location>
</feature>
<protein>
    <submittedName>
        <fullName evidence="10">Monovalent cation/H+ antiporter subunit D family protein</fullName>
    </submittedName>
</protein>
<dbReference type="GO" id="GO:0005886">
    <property type="term" value="C:plasma membrane"/>
    <property type="evidence" value="ECO:0007669"/>
    <property type="project" value="UniProtKB-SubCell"/>
</dbReference>
<feature type="transmembrane region" description="Helical" evidence="8">
    <location>
        <begin position="106"/>
        <end position="124"/>
    </location>
</feature>
<feature type="transmembrane region" description="Helical" evidence="8">
    <location>
        <begin position="324"/>
        <end position="344"/>
    </location>
</feature>
<accession>A0A6N9H5L7</accession>
<feature type="transmembrane region" description="Helical" evidence="8">
    <location>
        <begin position="130"/>
        <end position="148"/>
    </location>
</feature>
<evidence type="ECO:0000256" key="8">
    <source>
        <dbReference type="SAM" id="Phobius"/>
    </source>
</evidence>
<dbReference type="Proteomes" id="UP000469215">
    <property type="component" value="Unassembled WGS sequence"/>
</dbReference>
<sequence length="508" mass="53045">MNPALLLLIIAVPLGSAALSVMVRSRALDAVLLTAVPALIGAVGVWLLVALSDGGVIAHSVGGYVQGLAIPFVADSFTALMLVITALASLVCAIFLITTGEDQYRFVPALILMMLAGVDGALLTGDMFNFFVFVEVMVLPSYALIAVTGTWRRLGVGRTFVIVNLLTSTLLLVGVGFVYAALGTVNVGALARLAAEGRVTPAGSLGFGVVLTALLIKAGAMPVHGWLVRTYPNTSAGMMALFSALHTKVALYGIYRFTTALYPERPGWDWALTALVVLTVVGAAISAFGPERVRNVLAFQMTAGVGSILIGIAVYTQAALAAGMFYLVHHILTMVGLLLTIGAVEQTYGTGAFKKLSGLAAREKWAAALMVLGLFSLIGLPPTSGLWGKLGLVRAVAASGQGQAGLLIAAIVTGSLITLLVLQRLWANTFWGAPMQTYHPDSPHTGRSEATELPDGVRIRPRLLVPGTIMVSLSVALFCGAQVLVPITQRAAAGLLDPTRYIQAVMGL</sequence>
<feature type="transmembrane region" description="Helical" evidence="8">
    <location>
        <begin position="239"/>
        <end position="258"/>
    </location>
</feature>
<comment type="caution">
    <text evidence="10">The sequence shown here is derived from an EMBL/GenBank/DDBJ whole genome shotgun (WGS) entry which is preliminary data.</text>
</comment>
<proteinExistence type="inferred from homology"/>
<keyword evidence="4 7" id="KW-0812">Transmembrane</keyword>
<dbReference type="GO" id="GO:0042773">
    <property type="term" value="P:ATP synthesis coupled electron transport"/>
    <property type="evidence" value="ECO:0007669"/>
    <property type="project" value="InterPro"/>
</dbReference>
<evidence type="ECO:0000259" key="9">
    <source>
        <dbReference type="Pfam" id="PF00361"/>
    </source>
</evidence>
<evidence type="ECO:0000256" key="5">
    <source>
        <dbReference type="ARBA" id="ARBA00022989"/>
    </source>
</evidence>
<evidence type="ECO:0000313" key="11">
    <source>
        <dbReference type="Proteomes" id="UP000469215"/>
    </source>
</evidence>
<feature type="transmembrane region" description="Helical" evidence="8">
    <location>
        <begin position="30"/>
        <end position="49"/>
    </location>
</feature>
<feature type="transmembrane region" description="Helical" evidence="8">
    <location>
        <begin position="463"/>
        <end position="485"/>
    </location>
</feature>
<dbReference type="AlphaFoldDB" id="A0A6N9H5L7"/>
<dbReference type="PRINTS" id="PR01437">
    <property type="entry name" value="NUOXDRDTASE4"/>
</dbReference>
<keyword evidence="3" id="KW-1003">Cell membrane</keyword>
<comment type="subcellular location">
    <subcellularLocation>
        <location evidence="1">Cell membrane</location>
        <topology evidence="1">Multi-pass membrane protein</topology>
    </subcellularLocation>
    <subcellularLocation>
        <location evidence="7">Membrane</location>
        <topology evidence="7">Multi-pass membrane protein</topology>
    </subcellularLocation>
</comment>
<evidence type="ECO:0000256" key="7">
    <source>
        <dbReference type="RuleBase" id="RU000320"/>
    </source>
</evidence>
<name>A0A6N9H5L7_9MICO</name>
<keyword evidence="11" id="KW-1185">Reference proteome</keyword>
<dbReference type="InterPro" id="IPR050586">
    <property type="entry name" value="CPA3_Na-H_Antiporter_D"/>
</dbReference>
<dbReference type="EMBL" id="WWEQ01000010">
    <property type="protein sequence ID" value="MYM19141.1"/>
    <property type="molecule type" value="Genomic_DNA"/>
</dbReference>
<feature type="transmembrane region" description="Helical" evidence="8">
    <location>
        <begin position="80"/>
        <end position="99"/>
    </location>
</feature>
<evidence type="ECO:0000256" key="4">
    <source>
        <dbReference type="ARBA" id="ARBA00022692"/>
    </source>
</evidence>
<evidence type="ECO:0000256" key="1">
    <source>
        <dbReference type="ARBA" id="ARBA00004651"/>
    </source>
</evidence>